<evidence type="ECO:0000256" key="4">
    <source>
        <dbReference type="ARBA" id="ARBA00022898"/>
    </source>
</evidence>
<dbReference type="InterPro" id="IPR050106">
    <property type="entry name" value="HistidinolP_aminotransfase"/>
</dbReference>
<dbReference type="SUPFAM" id="SSF53383">
    <property type="entry name" value="PLP-dependent transferases"/>
    <property type="match status" value="1"/>
</dbReference>
<dbReference type="Gene3D" id="3.90.1150.10">
    <property type="entry name" value="Aspartate Aminotransferase, domain 1"/>
    <property type="match status" value="1"/>
</dbReference>
<evidence type="ECO:0000256" key="1">
    <source>
        <dbReference type="ARBA" id="ARBA00007970"/>
    </source>
</evidence>
<comment type="caution">
    <text evidence="7">The sequence shown here is derived from an EMBL/GenBank/DDBJ whole genome shotgun (WGS) entry which is preliminary data.</text>
</comment>
<dbReference type="InterPro" id="IPR015424">
    <property type="entry name" value="PyrdxlP-dep_Trfase"/>
</dbReference>
<feature type="domain" description="Aminotransferase class I/classII large" evidence="6">
    <location>
        <begin position="36"/>
        <end position="349"/>
    </location>
</feature>
<evidence type="ECO:0000256" key="3">
    <source>
        <dbReference type="ARBA" id="ARBA00022679"/>
    </source>
</evidence>
<name>A0ABS1DD43_9PROT</name>
<organism evidence="7 8">
    <name type="scientific">Rhodovibrio sodomensis</name>
    <dbReference type="NCBI Taxonomy" id="1088"/>
    <lineage>
        <taxon>Bacteria</taxon>
        <taxon>Pseudomonadati</taxon>
        <taxon>Pseudomonadota</taxon>
        <taxon>Alphaproteobacteria</taxon>
        <taxon>Rhodospirillales</taxon>
        <taxon>Rhodovibrionaceae</taxon>
        <taxon>Rhodovibrio</taxon>
    </lineage>
</organism>
<evidence type="ECO:0000256" key="5">
    <source>
        <dbReference type="ARBA" id="ARBA00029440"/>
    </source>
</evidence>
<keyword evidence="4" id="KW-0663">Pyridoxal phosphate</keyword>
<accession>A0ABS1DD43</accession>
<proteinExistence type="inferred from homology"/>
<comment type="similarity">
    <text evidence="1">Belongs to the class-II pyridoxal-phosphate-dependent aminotransferase family. Histidinol-phosphate aminotransferase subfamily.</text>
</comment>
<dbReference type="InterPro" id="IPR004839">
    <property type="entry name" value="Aminotransferase_I/II_large"/>
</dbReference>
<evidence type="ECO:0000313" key="7">
    <source>
        <dbReference type="EMBL" id="MBK1667804.1"/>
    </source>
</evidence>
<dbReference type="GO" id="GO:0004400">
    <property type="term" value="F:histidinol-phosphate transaminase activity"/>
    <property type="evidence" value="ECO:0007669"/>
    <property type="project" value="UniProtKB-EC"/>
</dbReference>
<gene>
    <name evidence="7" type="ORF">CKO28_07120</name>
</gene>
<sequence length="366" mass="39662">MSQIPFTDIVAKLPASVPFVGPEQIERERGFTFRAKLGANESPFGPSPKAIEAIRAAAGDSWNYPDATAFGLREAVASFWDVPVDSVLVGAGIDELLGNVVRMTVPPGGPVVTSNGAYPTFNYHVNGFGGVLHAVDYRDDHEDLTALADTARAVGARLVYLSNPDNPMGTRHPAEAIAEFRRRLPEGTLLALDEAYTEFAPAGTNPPMDPSDPGVIRLRTFSKIYGLAGLRVGYAIAHPDAITALNKIRNHFGVNHMAQQAARAALQDQAYIDARAREIETGKQLYAEIARRHGFTAIPSYTNFVTIDVGTAERGEKLLTALQDRRVFIRKPGVPPLDRCIRVTVGPETERAIFEQAFAEAVDEVG</sequence>
<evidence type="ECO:0000313" key="8">
    <source>
        <dbReference type="Proteomes" id="UP001296873"/>
    </source>
</evidence>
<keyword evidence="8" id="KW-1185">Reference proteome</keyword>
<dbReference type="EC" id="2.6.1.9" evidence="7"/>
<dbReference type="EMBL" id="NRRL01000012">
    <property type="protein sequence ID" value="MBK1667804.1"/>
    <property type="molecule type" value="Genomic_DNA"/>
</dbReference>
<protein>
    <submittedName>
        <fullName evidence="7">Histidinol-phosphate aminotransferase</fullName>
        <ecNumber evidence="7">2.6.1.9</ecNumber>
    </submittedName>
</protein>
<dbReference type="CDD" id="cd00609">
    <property type="entry name" value="AAT_like"/>
    <property type="match status" value="1"/>
</dbReference>
<keyword evidence="2 7" id="KW-0032">Aminotransferase</keyword>
<dbReference type="Pfam" id="PF00155">
    <property type="entry name" value="Aminotran_1_2"/>
    <property type="match status" value="1"/>
</dbReference>
<evidence type="ECO:0000259" key="6">
    <source>
        <dbReference type="Pfam" id="PF00155"/>
    </source>
</evidence>
<reference evidence="7 8" key="1">
    <citation type="journal article" date="2020" name="Microorganisms">
        <title>Osmotic Adaptation and Compatible Solute Biosynthesis of Phototrophic Bacteria as Revealed from Genome Analyses.</title>
        <authorList>
            <person name="Imhoff J.F."/>
            <person name="Rahn T."/>
            <person name="Kunzel S."/>
            <person name="Keller A."/>
            <person name="Neulinger S.C."/>
        </authorList>
    </citation>
    <scope>NUCLEOTIDE SEQUENCE [LARGE SCALE GENOMIC DNA]</scope>
    <source>
        <strain evidence="7 8">DSM 9895</strain>
    </source>
</reference>
<dbReference type="RefSeq" id="WP_200339966.1">
    <property type="nucleotide sequence ID" value="NZ_NRRL01000012.1"/>
</dbReference>
<keyword evidence="3 7" id="KW-0808">Transferase</keyword>
<dbReference type="InterPro" id="IPR015422">
    <property type="entry name" value="PyrdxlP-dep_Trfase_small"/>
</dbReference>
<dbReference type="Proteomes" id="UP001296873">
    <property type="component" value="Unassembled WGS sequence"/>
</dbReference>
<evidence type="ECO:0000256" key="2">
    <source>
        <dbReference type="ARBA" id="ARBA00022576"/>
    </source>
</evidence>
<dbReference type="PANTHER" id="PTHR43643">
    <property type="entry name" value="HISTIDINOL-PHOSPHATE AMINOTRANSFERASE 2"/>
    <property type="match status" value="1"/>
</dbReference>
<comment type="pathway">
    <text evidence="5">Amino-acid biosynthesis.</text>
</comment>
<dbReference type="PANTHER" id="PTHR43643:SF3">
    <property type="entry name" value="HISTIDINOL-PHOSPHATE AMINOTRANSFERASE"/>
    <property type="match status" value="1"/>
</dbReference>
<dbReference type="Gene3D" id="3.40.640.10">
    <property type="entry name" value="Type I PLP-dependent aspartate aminotransferase-like (Major domain)"/>
    <property type="match status" value="1"/>
</dbReference>
<dbReference type="InterPro" id="IPR015421">
    <property type="entry name" value="PyrdxlP-dep_Trfase_major"/>
</dbReference>